<reference evidence="4" key="1">
    <citation type="submission" date="2021-02" db="EMBL/GenBank/DDBJ databases">
        <authorList>
            <person name="Han P."/>
        </authorList>
    </citation>
    <scope>NUCLEOTIDE SEQUENCE</scope>
    <source>
        <strain evidence="4">Candidatus Nitrotoga sp. ZN8</strain>
    </source>
</reference>
<dbReference type="SUPFAM" id="SSF53807">
    <property type="entry name" value="Helical backbone' metal receptor"/>
    <property type="match status" value="1"/>
</dbReference>
<dbReference type="EMBL" id="CAJNBL010000041">
    <property type="protein sequence ID" value="CAE6734974.1"/>
    <property type="molecule type" value="Genomic_DNA"/>
</dbReference>
<dbReference type="AlphaFoldDB" id="A0A916BES1"/>
<accession>A0A916BES1</accession>
<dbReference type="InterPro" id="IPR054828">
    <property type="entry name" value="Vit_B12_bind_prot"/>
</dbReference>
<protein>
    <submittedName>
        <fullName evidence="4">Vitamin B12 ABC transporter, B12-binding component BtuF</fullName>
    </submittedName>
</protein>
<dbReference type="PANTHER" id="PTHR30535:SF34">
    <property type="entry name" value="MOLYBDATE-BINDING PROTEIN MOLA"/>
    <property type="match status" value="1"/>
</dbReference>
<dbReference type="PANTHER" id="PTHR30535">
    <property type="entry name" value="VITAMIN B12-BINDING PROTEIN"/>
    <property type="match status" value="1"/>
</dbReference>
<dbReference type="InterPro" id="IPR050902">
    <property type="entry name" value="ABC_Transporter_SBP"/>
</dbReference>
<keyword evidence="1 2" id="KW-0732">Signal</keyword>
<evidence type="ECO:0000256" key="2">
    <source>
        <dbReference type="SAM" id="SignalP"/>
    </source>
</evidence>
<dbReference type="RefSeq" id="WP_213036674.1">
    <property type="nucleotide sequence ID" value="NZ_CAJNBL010000041.1"/>
</dbReference>
<sequence length="295" mass="33199">MKIVQQCLFLILWLPVFCQAAQAVTRHTVIDDQGNQVAFFTPPQRVISLAPNLTELVFAAGMGGHLVAVSAYSDYPRQARLLKQIGDAYRLDWEKLIAFRPDLLLAWGSGLSTQDRAKLEKLKLKVLILEPRSLKDIPRILRLLGRISGNRVQADASATAFERELRDLRMKYAERDPVRVYFQIAAYPMLTVNEDHIISDVLRLCGGQNVFGALFQLTPVISSEALIKENPQILLAAVSTRGQEEAVEEMWRGLPLQAARQGRMAFITSDLISRSAPRILWGARQVCEQIELARH</sequence>
<evidence type="ECO:0000313" key="4">
    <source>
        <dbReference type="EMBL" id="CAE6734974.1"/>
    </source>
</evidence>
<dbReference type="InterPro" id="IPR002491">
    <property type="entry name" value="ABC_transptr_periplasmic_BD"/>
</dbReference>
<dbReference type="PROSITE" id="PS50983">
    <property type="entry name" value="FE_B12_PBP"/>
    <property type="match status" value="1"/>
</dbReference>
<feature type="signal peptide" evidence="2">
    <location>
        <begin position="1"/>
        <end position="20"/>
    </location>
</feature>
<gene>
    <name evidence="4" type="ORF">NTGZN8_60087</name>
</gene>
<feature type="chain" id="PRO_5037479967" evidence="2">
    <location>
        <begin position="21"/>
        <end position="295"/>
    </location>
</feature>
<dbReference type="NCBIfam" id="NF038402">
    <property type="entry name" value="TroA_like"/>
    <property type="match status" value="1"/>
</dbReference>
<evidence type="ECO:0000256" key="1">
    <source>
        <dbReference type="ARBA" id="ARBA00022729"/>
    </source>
</evidence>
<evidence type="ECO:0000259" key="3">
    <source>
        <dbReference type="PROSITE" id="PS50983"/>
    </source>
</evidence>
<keyword evidence="5" id="KW-1185">Reference proteome</keyword>
<dbReference type="GO" id="GO:0071281">
    <property type="term" value="P:cellular response to iron ion"/>
    <property type="evidence" value="ECO:0007669"/>
    <property type="project" value="TreeGrafter"/>
</dbReference>
<dbReference type="Pfam" id="PF01497">
    <property type="entry name" value="Peripla_BP_2"/>
    <property type="match status" value="1"/>
</dbReference>
<dbReference type="Proteomes" id="UP000675882">
    <property type="component" value="Unassembled WGS sequence"/>
</dbReference>
<feature type="domain" description="Fe/B12 periplasmic-binding" evidence="3">
    <location>
        <begin position="45"/>
        <end position="295"/>
    </location>
</feature>
<comment type="caution">
    <text evidence="4">The sequence shown here is derived from an EMBL/GenBank/DDBJ whole genome shotgun (WGS) entry which is preliminary data.</text>
</comment>
<evidence type="ECO:0000313" key="5">
    <source>
        <dbReference type="Proteomes" id="UP000675882"/>
    </source>
</evidence>
<name>A0A916BES1_9PROT</name>
<dbReference type="Gene3D" id="3.40.50.1980">
    <property type="entry name" value="Nitrogenase molybdenum iron protein domain"/>
    <property type="match status" value="2"/>
</dbReference>
<organism evidence="4 5">
    <name type="scientific">Candidatus Nitrotoga fabula</name>
    <dbReference type="NCBI Taxonomy" id="2182327"/>
    <lineage>
        <taxon>Bacteria</taxon>
        <taxon>Pseudomonadati</taxon>
        <taxon>Pseudomonadota</taxon>
        <taxon>Betaproteobacteria</taxon>
        <taxon>Nitrosomonadales</taxon>
        <taxon>Gallionellaceae</taxon>
        <taxon>Candidatus Nitrotoga</taxon>
    </lineage>
</organism>
<proteinExistence type="predicted"/>